<sequence>MNFIRPEVRAGLWRWREVLITGALVVYGVYILGRGIDRSSVTLTGLGAVITGLFAVLLFWAILRAKLYKPVSAAGVVEVKEREVGYLAPDGGAYVSLDNLTRLEIVTNDKGPAQDDVFWVLTHLGGEPLYIPASAQGSDLLFDAFAALKGVNFEEAVRAMGSTENARFVIWEKRILH</sequence>
<accession>A0A916QTS2</accession>
<reference evidence="2" key="2">
    <citation type="submission" date="2020-09" db="EMBL/GenBank/DDBJ databases">
        <authorList>
            <person name="Sun Q."/>
            <person name="Zhou Y."/>
        </authorList>
    </citation>
    <scope>NUCLEOTIDE SEQUENCE</scope>
    <source>
        <strain evidence="2">CGMCC 1.15880</strain>
    </source>
</reference>
<organism evidence="2 3">
    <name type="scientific">Neptunicoccus cionae</name>
    <dbReference type="NCBI Taxonomy" id="2035344"/>
    <lineage>
        <taxon>Bacteria</taxon>
        <taxon>Pseudomonadati</taxon>
        <taxon>Pseudomonadota</taxon>
        <taxon>Alphaproteobacteria</taxon>
        <taxon>Rhodobacterales</taxon>
        <taxon>Paracoccaceae</taxon>
        <taxon>Neptunicoccus</taxon>
    </lineage>
</organism>
<dbReference type="AlphaFoldDB" id="A0A916QTS2"/>
<evidence type="ECO:0008006" key="4">
    <source>
        <dbReference type="Google" id="ProtNLM"/>
    </source>
</evidence>
<proteinExistence type="predicted"/>
<comment type="caution">
    <text evidence="2">The sequence shown here is derived from an EMBL/GenBank/DDBJ whole genome shotgun (WGS) entry which is preliminary data.</text>
</comment>
<protein>
    <recommendedName>
        <fullName evidence="4">DUF4175 domain-containing protein</fullName>
    </recommendedName>
</protein>
<evidence type="ECO:0000256" key="1">
    <source>
        <dbReference type="SAM" id="Phobius"/>
    </source>
</evidence>
<keyword evidence="1" id="KW-0472">Membrane</keyword>
<evidence type="ECO:0000313" key="2">
    <source>
        <dbReference type="EMBL" id="GGA06964.1"/>
    </source>
</evidence>
<feature type="transmembrane region" description="Helical" evidence="1">
    <location>
        <begin position="12"/>
        <end position="33"/>
    </location>
</feature>
<dbReference type="RefSeq" id="WP_188670328.1">
    <property type="nucleotide sequence ID" value="NZ_BMKA01000001.1"/>
</dbReference>
<dbReference type="Proteomes" id="UP000628017">
    <property type="component" value="Unassembled WGS sequence"/>
</dbReference>
<gene>
    <name evidence="2" type="ORF">GCM10011498_03500</name>
</gene>
<reference evidence="2" key="1">
    <citation type="journal article" date="2014" name="Int. J. Syst. Evol. Microbiol.">
        <title>Complete genome sequence of Corynebacterium casei LMG S-19264T (=DSM 44701T), isolated from a smear-ripened cheese.</title>
        <authorList>
            <consortium name="US DOE Joint Genome Institute (JGI-PGF)"/>
            <person name="Walter F."/>
            <person name="Albersmeier A."/>
            <person name="Kalinowski J."/>
            <person name="Ruckert C."/>
        </authorList>
    </citation>
    <scope>NUCLEOTIDE SEQUENCE</scope>
    <source>
        <strain evidence="2">CGMCC 1.15880</strain>
    </source>
</reference>
<keyword evidence="1" id="KW-0812">Transmembrane</keyword>
<evidence type="ECO:0000313" key="3">
    <source>
        <dbReference type="Proteomes" id="UP000628017"/>
    </source>
</evidence>
<name>A0A916QTS2_9RHOB</name>
<keyword evidence="1" id="KW-1133">Transmembrane helix</keyword>
<keyword evidence="3" id="KW-1185">Reference proteome</keyword>
<dbReference type="EMBL" id="BMKA01000001">
    <property type="protein sequence ID" value="GGA06964.1"/>
    <property type="molecule type" value="Genomic_DNA"/>
</dbReference>
<feature type="transmembrane region" description="Helical" evidence="1">
    <location>
        <begin position="45"/>
        <end position="63"/>
    </location>
</feature>